<dbReference type="CDD" id="cd03801">
    <property type="entry name" value="GT4_PimA-like"/>
    <property type="match status" value="1"/>
</dbReference>
<feature type="domain" description="Glycosyl transferase family 1" evidence="1">
    <location>
        <begin position="207"/>
        <end position="364"/>
    </location>
</feature>
<dbReference type="InterPro" id="IPR050194">
    <property type="entry name" value="Glycosyltransferase_grp1"/>
</dbReference>
<dbReference type="EMBL" id="CP062941">
    <property type="protein sequence ID" value="QOL50951.1"/>
    <property type="molecule type" value="Genomic_DNA"/>
</dbReference>
<dbReference type="GO" id="GO:0016758">
    <property type="term" value="F:hexosyltransferase activity"/>
    <property type="evidence" value="ECO:0007669"/>
    <property type="project" value="TreeGrafter"/>
</dbReference>
<evidence type="ECO:0000259" key="1">
    <source>
        <dbReference type="Pfam" id="PF00534"/>
    </source>
</evidence>
<dbReference type="InterPro" id="IPR028098">
    <property type="entry name" value="Glyco_trans_4-like_N"/>
</dbReference>
<dbReference type="RefSeq" id="WP_193687935.1">
    <property type="nucleotide sequence ID" value="NZ_CP062941.1"/>
</dbReference>
<name>A0A7L9U7C6_9BURK</name>
<dbReference type="AlphaFoldDB" id="A0A7L9U7C6"/>
<feature type="domain" description="Glycosyltransferase subfamily 4-like N-terminal" evidence="2">
    <location>
        <begin position="20"/>
        <end position="197"/>
    </location>
</feature>
<organism evidence="3 4">
    <name type="scientific">Massilia litorea</name>
    <dbReference type="NCBI Taxonomy" id="2769491"/>
    <lineage>
        <taxon>Bacteria</taxon>
        <taxon>Pseudomonadati</taxon>
        <taxon>Pseudomonadota</taxon>
        <taxon>Betaproteobacteria</taxon>
        <taxon>Burkholderiales</taxon>
        <taxon>Oxalobacteraceae</taxon>
        <taxon>Telluria group</taxon>
        <taxon>Massilia</taxon>
    </lineage>
</organism>
<sequence length="398" mass="43538">MAPVTRPVVLFVLQWSLRYVGGVNHVVTQLAQQMRAGGVFEPLVLMADWDAPAPVYEDIHGVRTVRWQLRARHHGMGVKARLAYALWERRFRKQFARFCHVHDVRAVNLHYPGDAAFTFARVLQSLRPRIPLLLSFHGTDASKLATLGMAEKDAWRRLIVGSDAVVTCSRELAQRLDGALATPVPHRIIYSGVDAARFARRTAPDTPGKRVILHVGRFDRNKGQDVLLAAFARIADAFPDTVLHLVGDNDGNGSTLDSLRAQVTDLRIEARVRFFVSVPFEDMPAHFAQATAFAFPSRQEAFGLALLEAGAGALPVVAAQVGGIPELIEDGVTGLLVEPDNAPALAQALATLLEDPAAAQRLGARLAERVAAEFSWSATRMRYEELIRETGGKARGAA</sequence>
<evidence type="ECO:0000259" key="2">
    <source>
        <dbReference type="Pfam" id="PF13439"/>
    </source>
</evidence>
<dbReference type="Proteomes" id="UP000593875">
    <property type="component" value="Chromosome"/>
</dbReference>
<dbReference type="PANTHER" id="PTHR45947">
    <property type="entry name" value="SULFOQUINOVOSYL TRANSFERASE SQD2"/>
    <property type="match status" value="1"/>
</dbReference>
<accession>A0A7L9U7C6</accession>
<dbReference type="Gene3D" id="3.40.50.2000">
    <property type="entry name" value="Glycogen Phosphorylase B"/>
    <property type="match status" value="2"/>
</dbReference>
<reference evidence="3 4" key="1">
    <citation type="submission" date="2020-10" db="EMBL/GenBank/DDBJ databases">
        <title>Genome sequencing of Massilia sp. LPB0304.</title>
        <authorList>
            <person name="Kim J."/>
        </authorList>
    </citation>
    <scope>NUCLEOTIDE SEQUENCE [LARGE SCALE GENOMIC DNA]</scope>
    <source>
        <strain evidence="3 4">LPB0304</strain>
    </source>
</reference>
<keyword evidence="3" id="KW-0808">Transferase</keyword>
<keyword evidence="4" id="KW-1185">Reference proteome</keyword>
<dbReference type="PANTHER" id="PTHR45947:SF3">
    <property type="entry name" value="SULFOQUINOVOSYL TRANSFERASE SQD2"/>
    <property type="match status" value="1"/>
</dbReference>
<dbReference type="Pfam" id="PF13439">
    <property type="entry name" value="Glyco_transf_4"/>
    <property type="match status" value="1"/>
</dbReference>
<dbReference type="SUPFAM" id="SSF53756">
    <property type="entry name" value="UDP-Glycosyltransferase/glycogen phosphorylase"/>
    <property type="match status" value="1"/>
</dbReference>
<dbReference type="KEGG" id="mlir:LPB04_06600"/>
<proteinExistence type="predicted"/>
<gene>
    <name evidence="3" type="ORF">LPB04_06600</name>
</gene>
<evidence type="ECO:0000313" key="3">
    <source>
        <dbReference type="EMBL" id="QOL50951.1"/>
    </source>
</evidence>
<dbReference type="Pfam" id="PF00534">
    <property type="entry name" value="Glycos_transf_1"/>
    <property type="match status" value="1"/>
</dbReference>
<protein>
    <submittedName>
        <fullName evidence="3">Glycosyltransferase family 4 protein</fullName>
    </submittedName>
</protein>
<evidence type="ECO:0000313" key="4">
    <source>
        <dbReference type="Proteomes" id="UP000593875"/>
    </source>
</evidence>
<dbReference type="InterPro" id="IPR001296">
    <property type="entry name" value="Glyco_trans_1"/>
</dbReference>